<feature type="region of interest" description="Disordered" evidence="1">
    <location>
        <begin position="1"/>
        <end position="107"/>
    </location>
</feature>
<feature type="compositionally biased region" description="Pro residues" evidence="1">
    <location>
        <begin position="81"/>
        <end position="95"/>
    </location>
</feature>
<organism evidence="3 4">
    <name type="scientific">Streptomonospora mangrovi</name>
    <dbReference type="NCBI Taxonomy" id="2883123"/>
    <lineage>
        <taxon>Bacteria</taxon>
        <taxon>Bacillati</taxon>
        <taxon>Actinomycetota</taxon>
        <taxon>Actinomycetes</taxon>
        <taxon>Streptosporangiales</taxon>
        <taxon>Nocardiopsidaceae</taxon>
        <taxon>Streptomonospora</taxon>
    </lineage>
</organism>
<feature type="transmembrane region" description="Helical" evidence="2">
    <location>
        <begin position="132"/>
        <end position="158"/>
    </location>
</feature>
<keyword evidence="2" id="KW-1133">Transmembrane helix</keyword>
<dbReference type="EMBL" id="JAJAQC010000054">
    <property type="protein sequence ID" value="MDA0567326.1"/>
    <property type="molecule type" value="Genomic_DNA"/>
</dbReference>
<comment type="caution">
    <text evidence="3">The sequence shown here is derived from an EMBL/GenBank/DDBJ whole genome shotgun (WGS) entry which is preliminary data.</text>
</comment>
<dbReference type="AlphaFoldDB" id="A0A9X3SRH6"/>
<feature type="transmembrane region" description="Helical" evidence="2">
    <location>
        <begin position="164"/>
        <end position="185"/>
    </location>
</feature>
<evidence type="ECO:0000313" key="4">
    <source>
        <dbReference type="Proteomes" id="UP001140076"/>
    </source>
</evidence>
<evidence type="ECO:0000256" key="2">
    <source>
        <dbReference type="SAM" id="Phobius"/>
    </source>
</evidence>
<dbReference type="Pfam" id="PF14110">
    <property type="entry name" value="DUF4282"/>
    <property type="match status" value="1"/>
</dbReference>
<proteinExistence type="predicted"/>
<name>A0A9X3SRH6_9ACTN</name>
<keyword evidence="4" id="KW-1185">Reference proteome</keyword>
<reference evidence="3" key="1">
    <citation type="submission" date="2021-10" db="EMBL/GenBank/DDBJ databases">
        <title>Streptomonospora sp. nov., isolated from mangrove soil.</title>
        <authorList>
            <person name="Chen X."/>
            <person name="Ge X."/>
            <person name="Liu W."/>
        </authorList>
    </citation>
    <scope>NUCLEOTIDE SEQUENCE</scope>
    <source>
        <strain evidence="3">S1-112</strain>
    </source>
</reference>
<evidence type="ECO:0000313" key="3">
    <source>
        <dbReference type="EMBL" id="MDA0567326.1"/>
    </source>
</evidence>
<feature type="compositionally biased region" description="Gly residues" evidence="1">
    <location>
        <begin position="96"/>
        <end position="107"/>
    </location>
</feature>
<keyword evidence="2" id="KW-0812">Transmembrane</keyword>
<feature type="compositionally biased region" description="Pro residues" evidence="1">
    <location>
        <begin position="1"/>
        <end position="16"/>
    </location>
</feature>
<sequence length="207" mass="21155">MNPPGESPYEPGPRPYDPGASGPQQGWEQQPQQHQAPPQAHAPQQHQQPYAGRSYEQAPPEQAYDPAYDQGHAGGHAGGYAPPPGGPAPAPPPAPGGQGAGGGQGTGSGSGFLSGLFDLRFRTLVATQITRVLFVLALVLIGISTLSGIVGSFGLMAMAPFDGLLTLLGSLVGGAVAVLVTRVVLELVIVVFRIGEDLAAVRARGGR</sequence>
<evidence type="ECO:0000256" key="1">
    <source>
        <dbReference type="SAM" id="MobiDB-lite"/>
    </source>
</evidence>
<accession>A0A9X3SRH6</accession>
<keyword evidence="2" id="KW-0472">Membrane</keyword>
<dbReference type="InterPro" id="IPR025557">
    <property type="entry name" value="DUF4282"/>
</dbReference>
<gene>
    <name evidence="3" type="ORF">LG943_23830</name>
</gene>
<dbReference type="RefSeq" id="WP_270074574.1">
    <property type="nucleotide sequence ID" value="NZ_JAJAQC010000054.1"/>
</dbReference>
<protein>
    <submittedName>
        <fullName evidence="3">DUF4282 domain-containing protein</fullName>
    </submittedName>
</protein>
<feature type="compositionally biased region" description="Low complexity" evidence="1">
    <location>
        <begin position="29"/>
        <end position="49"/>
    </location>
</feature>
<dbReference type="Proteomes" id="UP001140076">
    <property type="component" value="Unassembled WGS sequence"/>
</dbReference>